<dbReference type="Gene3D" id="2.60.40.10">
    <property type="entry name" value="Immunoglobulins"/>
    <property type="match status" value="2"/>
</dbReference>
<reference evidence="11" key="1">
    <citation type="submission" date="2021-04" db="EMBL/GenBank/DDBJ databases">
        <authorList>
            <consortium name="Wellcome Sanger Institute Data Sharing"/>
        </authorList>
    </citation>
    <scope>NUCLEOTIDE SEQUENCE [LARGE SCALE GENOMIC DNA]</scope>
</reference>
<evidence type="ECO:0000256" key="4">
    <source>
        <dbReference type="ARBA" id="ARBA00022859"/>
    </source>
</evidence>
<comment type="subcellular location">
    <subcellularLocation>
        <location evidence="1">Cell membrane</location>
    </subcellularLocation>
</comment>
<dbReference type="GO" id="GO:0005886">
    <property type="term" value="C:plasma membrane"/>
    <property type="evidence" value="ECO:0007669"/>
    <property type="project" value="UniProtKB-SubCell"/>
</dbReference>
<name>A0A665VJL7_ECHNA</name>
<dbReference type="InterPro" id="IPR036179">
    <property type="entry name" value="Ig-like_dom_sf"/>
</dbReference>
<keyword evidence="8" id="KW-0812">Transmembrane</keyword>
<evidence type="ECO:0000313" key="12">
    <source>
        <dbReference type="Proteomes" id="UP000472264"/>
    </source>
</evidence>
<dbReference type="InParanoid" id="A0A665VJL7"/>
<dbReference type="Proteomes" id="UP000472264">
    <property type="component" value="Chromosome 18"/>
</dbReference>
<reference evidence="11" key="3">
    <citation type="submission" date="2025-09" db="UniProtKB">
        <authorList>
            <consortium name="Ensembl"/>
        </authorList>
    </citation>
    <scope>IDENTIFICATION</scope>
</reference>
<dbReference type="InterPro" id="IPR007110">
    <property type="entry name" value="Ig-like_dom"/>
</dbReference>
<feature type="chain" id="PRO_5025424476" description="Ig-like domain-containing protein" evidence="9">
    <location>
        <begin position="20"/>
        <end position="346"/>
    </location>
</feature>
<keyword evidence="6" id="KW-1015">Disulfide bond</keyword>
<dbReference type="Ensembl" id="ENSENLT00000032369.1">
    <property type="protein sequence ID" value="ENSENLP00000031462.1"/>
    <property type="gene ID" value="ENSENLG00000013919.1"/>
</dbReference>
<evidence type="ECO:0000256" key="5">
    <source>
        <dbReference type="ARBA" id="ARBA00023136"/>
    </source>
</evidence>
<evidence type="ECO:0000256" key="2">
    <source>
        <dbReference type="ARBA" id="ARBA00022475"/>
    </source>
</evidence>
<evidence type="ECO:0000256" key="8">
    <source>
        <dbReference type="SAM" id="Phobius"/>
    </source>
</evidence>
<evidence type="ECO:0000259" key="10">
    <source>
        <dbReference type="PROSITE" id="PS50835"/>
    </source>
</evidence>
<evidence type="ECO:0000256" key="6">
    <source>
        <dbReference type="ARBA" id="ARBA00023157"/>
    </source>
</evidence>
<dbReference type="AlphaFoldDB" id="A0A665VJL7"/>
<dbReference type="SMART" id="SM00409">
    <property type="entry name" value="IG"/>
    <property type="match status" value="2"/>
</dbReference>
<feature type="domain" description="Ig-like" evidence="10">
    <location>
        <begin position="18"/>
        <end position="118"/>
    </location>
</feature>
<reference evidence="11" key="2">
    <citation type="submission" date="2025-08" db="UniProtKB">
        <authorList>
            <consortium name="Ensembl"/>
        </authorList>
    </citation>
    <scope>IDENTIFICATION</scope>
</reference>
<keyword evidence="3 9" id="KW-0732">Signal</keyword>
<feature type="transmembrane region" description="Helical" evidence="8">
    <location>
        <begin position="255"/>
        <end position="278"/>
    </location>
</feature>
<dbReference type="OMA" id="QNEKCIN"/>
<dbReference type="InterPro" id="IPR003599">
    <property type="entry name" value="Ig_sub"/>
</dbReference>
<protein>
    <recommendedName>
        <fullName evidence="10">Ig-like domain-containing protein</fullName>
    </recommendedName>
</protein>
<keyword evidence="8" id="KW-1133">Transmembrane helix</keyword>
<keyword evidence="5 8" id="KW-0472">Membrane</keyword>
<keyword evidence="12" id="KW-1185">Reference proteome</keyword>
<feature type="domain" description="Ig-like" evidence="10">
    <location>
        <begin position="140"/>
        <end position="249"/>
    </location>
</feature>
<evidence type="ECO:0000313" key="11">
    <source>
        <dbReference type="Ensembl" id="ENSENLP00000031462.1"/>
    </source>
</evidence>
<feature type="signal peptide" evidence="9">
    <location>
        <begin position="1"/>
        <end position="19"/>
    </location>
</feature>
<evidence type="ECO:0000256" key="3">
    <source>
        <dbReference type="ARBA" id="ARBA00022729"/>
    </source>
</evidence>
<gene>
    <name evidence="11" type="primary">LOC115058949</name>
</gene>
<evidence type="ECO:0000256" key="7">
    <source>
        <dbReference type="ARBA" id="ARBA00023180"/>
    </source>
</evidence>
<dbReference type="InterPro" id="IPR052051">
    <property type="entry name" value="TCR_complex_component"/>
</dbReference>
<dbReference type="InterPro" id="IPR013783">
    <property type="entry name" value="Ig-like_fold"/>
</dbReference>
<dbReference type="GO" id="GO:0002376">
    <property type="term" value="P:immune system process"/>
    <property type="evidence" value="ECO:0007669"/>
    <property type="project" value="UniProtKB-KW"/>
</dbReference>
<dbReference type="InterPro" id="IPR013106">
    <property type="entry name" value="Ig_V-set"/>
</dbReference>
<evidence type="ECO:0000256" key="1">
    <source>
        <dbReference type="ARBA" id="ARBA00004236"/>
    </source>
</evidence>
<dbReference type="SUPFAM" id="SSF48726">
    <property type="entry name" value="Immunoglobulin"/>
    <property type="match status" value="2"/>
</dbReference>
<sequence>MIQRYIFLVLLCEICEVPAAETSGIYQDSGLIEAVAGETVTLQCFVKGEAVTFLFWYRQLLGGTPHTVATRMKHSEEADISSAYKDRFQVSKRNSEGANHLTINNIQTTDSASYFCGVLEFNAIKFGHGAFLHVKMSEIQAVVYQPEQVPFSSGEPLNLSCTVYAASQCAEEQRLYWFKRGAAQDTVMDPSAGQCTSASTENPHMKNCTANLALASTNSSDAGMYYCALASCGEIVFGNGTKVDIKDLSTKVSPFLVYFLSVALAVSVIILVALAFIVNRLRTKPRPISKGTASHQTFSAPSHSTSHDEDILHYSALTLKKNRGQRQQEDNIENVCVYSIVKNRKQ</sequence>
<keyword evidence="4" id="KW-0391">Immunity</keyword>
<dbReference type="PROSITE" id="PS50835">
    <property type="entry name" value="IG_LIKE"/>
    <property type="match status" value="2"/>
</dbReference>
<dbReference type="PANTHER" id="PTHR19433:SF133">
    <property type="entry name" value="IMMUNE-TYPE RECEPTOR 5 PRECURSOR-RELATED"/>
    <property type="match status" value="1"/>
</dbReference>
<dbReference type="GO" id="GO:0009617">
    <property type="term" value="P:response to bacterium"/>
    <property type="evidence" value="ECO:0007669"/>
    <property type="project" value="TreeGrafter"/>
</dbReference>
<dbReference type="SMART" id="SM00406">
    <property type="entry name" value="IGv"/>
    <property type="match status" value="1"/>
</dbReference>
<proteinExistence type="predicted"/>
<evidence type="ECO:0000256" key="9">
    <source>
        <dbReference type="SAM" id="SignalP"/>
    </source>
</evidence>
<organism evidence="11 12">
    <name type="scientific">Echeneis naucrates</name>
    <name type="common">Live sharksucker</name>
    <dbReference type="NCBI Taxonomy" id="173247"/>
    <lineage>
        <taxon>Eukaryota</taxon>
        <taxon>Metazoa</taxon>
        <taxon>Chordata</taxon>
        <taxon>Craniata</taxon>
        <taxon>Vertebrata</taxon>
        <taxon>Euteleostomi</taxon>
        <taxon>Actinopterygii</taxon>
        <taxon>Neopterygii</taxon>
        <taxon>Teleostei</taxon>
        <taxon>Neoteleostei</taxon>
        <taxon>Acanthomorphata</taxon>
        <taxon>Carangaria</taxon>
        <taxon>Carangiformes</taxon>
        <taxon>Echeneidae</taxon>
        <taxon>Echeneis</taxon>
    </lineage>
</organism>
<keyword evidence="2" id="KW-1003">Cell membrane</keyword>
<dbReference type="Pfam" id="PF07686">
    <property type="entry name" value="V-set"/>
    <property type="match status" value="2"/>
</dbReference>
<dbReference type="PANTHER" id="PTHR19433">
    <property type="entry name" value="T-CELL RECEPTOR ALPHA CHAIN V REGION-RELATED"/>
    <property type="match status" value="1"/>
</dbReference>
<accession>A0A665VJL7</accession>
<keyword evidence="7" id="KW-0325">Glycoprotein</keyword>